<dbReference type="Gene3D" id="3.90.190.20">
    <property type="entry name" value="Mur ligase, C-terminal domain"/>
    <property type="match status" value="1"/>
</dbReference>
<evidence type="ECO:0000256" key="5">
    <source>
        <dbReference type="ARBA" id="ARBA00012968"/>
    </source>
</evidence>
<dbReference type="GO" id="GO:0046872">
    <property type="term" value="F:metal ion binding"/>
    <property type="evidence" value="ECO:0007669"/>
    <property type="project" value="InterPro"/>
</dbReference>
<evidence type="ECO:0000256" key="8">
    <source>
        <dbReference type="ARBA" id="ARBA00022598"/>
    </source>
</evidence>
<evidence type="ECO:0000259" key="15">
    <source>
        <dbReference type="PROSITE" id="PS50975"/>
    </source>
</evidence>
<dbReference type="PROSITE" id="PS50975">
    <property type="entry name" value="ATP_GRASP"/>
    <property type="match status" value="1"/>
</dbReference>
<dbReference type="Pfam" id="PF18921">
    <property type="entry name" value="Cyanophycin_syn"/>
    <property type="match status" value="1"/>
</dbReference>
<evidence type="ECO:0000256" key="12">
    <source>
        <dbReference type="ARBA" id="ARBA00048094"/>
    </source>
</evidence>
<dbReference type="RefSeq" id="WP_156626202.1">
    <property type="nucleotide sequence ID" value="NZ_CACRTO010000018.1"/>
</dbReference>
<dbReference type="Pfam" id="PF02786">
    <property type="entry name" value="CPSase_L_D2"/>
    <property type="match status" value="1"/>
</dbReference>
<evidence type="ECO:0000256" key="10">
    <source>
        <dbReference type="ARBA" id="ARBA00022840"/>
    </source>
</evidence>
<dbReference type="NCBIfam" id="TIGR02068">
    <property type="entry name" value="cya_phycin_syn"/>
    <property type="match status" value="1"/>
</dbReference>
<comment type="catalytic activity">
    <reaction evidence="12">
        <text>[L-4-(L-arginin-2-N-yl)aspartate](n)-L-aspartate + L-arginine + ATP = [L-4-(L-arginin-2-N-yl)aspartate](n+1) + ADP + phosphate + H(+)</text>
        <dbReference type="Rhea" id="RHEA:23888"/>
        <dbReference type="Rhea" id="RHEA-COMP:13732"/>
        <dbReference type="Rhea" id="RHEA-COMP:13733"/>
        <dbReference type="ChEBI" id="CHEBI:15378"/>
        <dbReference type="ChEBI" id="CHEBI:30616"/>
        <dbReference type="ChEBI" id="CHEBI:32682"/>
        <dbReference type="ChEBI" id="CHEBI:43474"/>
        <dbReference type="ChEBI" id="CHEBI:137986"/>
        <dbReference type="ChEBI" id="CHEBI:137990"/>
        <dbReference type="ChEBI" id="CHEBI:456216"/>
        <dbReference type="EC" id="6.3.2.30"/>
    </reaction>
</comment>
<evidence type="ECO:0000256" key="14">
    <source>
        <dbReference type="PROSITE-ProRule" id="PRU00409"/>
    </source>
</evidence>
<dbReference type="InterPro" id="IPR036565">
    <property type="entry name" value="Mur-like_cat_sf"/>
</dbReference>
<dbReference type="AlphaFoldDB" id="A0A6N3CWW7"/>
<dbReference type="SUPFAM" id="SSF56059">
    <property type="entry name" value="Glutathione synthetase ATP-binding domain-like"/>
    <property type="match status" value="1"/>
</dbReference>
<dbReference type="Pfam" id="PF08245">
    <property type="entry name" value="Mur_ligase_M"/>
    <property type="match status" value="1"/>
</dbReference>
<protein>
    <recommendedName>
        <fullName evidence="7">Cyanophycin synthetase</fullName>
        <ecNumber evidence="6">6.3.2.29</ecNumber>
        <ecNumber evidence="5">6.3.2.30</ecNumber>
    </recommendedName>
    <alternativeName>
        <fullName evidence="11">Cyanophycin synthase</fullName>
    </alternativeName>
</protein>
<dbReference type="InterPro" id="IPR013221">
    <property type="entry name" value="Mur_ligase_cen"/>
</dbReference>
<dbReference type="Pfam" id="PF08443">
    <property type="entry name" value="RimK"/>
    <property type="match status" value="1"/>
</dbReference>
<evidence type="ECO:0000256" key="2">
    <source>
        <dbReference type="ARBA" id="ARBA00004752"/>
    </source>
</evidence>
<dbReference type="PANTHER" id="PTHR23135">
    <property type="entry name" value="MUR LIGASE FAMILY MEMBER"/>
    <property type="match status" value="1"/>
</dbReference>
<dbReference type="Pfam" id="PF02875">
    <property type="entry name" value="Mur_ligase_C"/>
    <property type="match status" value="1"/>
</dbReference>
<evidence type="ECO:0000256" key="7">
    <source>
        <dbReference type="ARBA" id="ARBA00022036"/>
    </source>
</evidence>
<dbReference type="Gene3D" id="3.30.470.20">
    <property type="entry name" value="ATP-grasp fold, B domain"/>
    <property type="match status" value="1"/>
</dbReference>
<dbReference type="SUPFAM" id="SSF53244">
    <property type="entry name" value="MurD-like peptide ligases, peptide-binding domain"/>
    <property type="match status" value="1"/>
</dbReference>
<dbReference type="Gene3D" id="3.40.1190.10">
    <property type="entry name" value="Mur-like, catalytic domain"/>
    <property type="match status" value="1"/>
</dbReference>
<dbReference type="InterPro" id="IPR044019">
    <property type="entry name" value="Cyanophycin_syn_N"/>
</dbReference>
<dbReference type="EC" id="6.3.2.29" evidence="6"/>
<dbReference type="InterPro" id="IPR036615">
    <property type="entry name" value="Mur_ligase_C_dom_sf"/>
</dbReference>
<dbReference type="GO" id="GO:0005524">
    <property type="term" value="F:ATP binding"/>
    <property type="evidence" value="ECO:0007669"/>
    <property type="project" value="UniProtKB-UniRule"/>
</dbReference>
<comment type="similarity">
    <text evidence="3">In the C-terminal section; belongs to the MurCDEF family.</text>
</comment>
<dbReference type="EMBL" id="CACRTO010000018">
    <property type="protein sequence ID" value="VYU19588.1"/>
    <property type="molecule type" value="Genomic_DNA"/>
</dbReference>
<dbReference type="InterPro" id="IPR011810">
    <property type="entry name" value="Cya_phycin_syn"/>
</dbReference>
<evidence type="ECO:0000256" key="13">
    <source>
        <dbReference type="ARBA" id="ARBA00048425"/>
    </source>
</evidence>
<dbReference type="InterPro" id="IPR013815">
    <property type="entry name" value="ATP_grasp_subdomain_1"/>
</dbReference>
<gene>
    <name evidence="16" type="primary">cphA</name>
    <name evidence="16" type="ORF">CTLFYP3_01724</name>
</gene>
<dbReference type="InterPro" id="IPR005479">
    <property type="entry name" value="CPAse_ATP-bd"/>
</dbReference>
<dbReference type="Gene3D" id="3.30.1490.20">
    <property type="entry name" value="ATP-grasp fold, A domain"/>
    <property type="match status" value="1"/>
</dbReference>
<evidence type="ECO:0000256" key="1">
    <source>
        <dbReference type="ARBA" id="ARBA00003184"/>
    </source>
</evidence>
<dbReference type="SUPFAM" id="SSF53623">
    <property type="entry name" value="MurD-like peptide ligases, catalytic domain"/>
    <property type="match status" value="1"/>
</dbReference>
<dbReference type="PANTHER" id="PTHR23135:SF18">
    <property type="entry name" value="CYANOPHYCIN SYNTHETASE"/>
    <property type="match status" value="1"/>
</dbReference>
<keyword evidence="8 16" id="KW-0436">Ligase</keyword>
<dbReference type="InterPro" id="IPR011761">
    <property type="entry name" value="ATP-grasp"/>
</dbReference>
<evidence type="ECO:0000256" key="4">
    <source>
        <dbReference type="ARBA" id="ARBA00011738"/>
    </source>
</evidence>
<comment type="catalytic activity">
    <reaction evidence="13">
        <text>[L-4-(L-arginin-2-N-yl)aspartate](n) + L-aspartate + ATP = [L-4-(L-arginin-2-N-yl)aspartate](n)-L-aspartate + ADP + phosphate + H(+)</text>
        <dbReference type="Rhea" id="RHEA:13277"/>
        <dbReference type="Rhea" id="RHEA-COMP:13728"/>
        <dbReference type="Rhea" id="RHEA-COMP:13733"/>
        <dbReference type="ChEBI" id="CHEBI:15378"/>
        <dbReference type="ChEBI" id="CHEBI:29991"/>
        <dbReference type="ChEBI" id="CHEBI:30616"/>
        <dbReference type="ChEBI" id="CHEBI:43474"/>
        <dbReference type="ChEBI" id="CHEBI:137986"/>
        <dbReference type="ChEBI" id="CHEBI:137990"/>
        <dbReference type="ChEBI" id="CHEBI:456216"/>
        <dbReference type="EC" id="6.3.2.29"/>
    </reaction>
</comment>
<evidence type="ECO:0000256" key="9">
    <source>
        <dbReference type="ARBA" id="ARBA00022741"/>
    </source>
</evidence>
<comment type="subunit">
    <text evidence="4">Homodimer.</text>
</comment>
<proteinExistence type="inferred from homology"/>
<evidence type="ECO:0000256" key="11">
    <source>
        <dbReference type="ARBA" id="ARBA00031353"/>
    </source>
</evidence>
<sequence>MKIVKTKVFEGKSIYSHKTCIRLDVNLEGYCEIPSKDIEDFNFNLVNMIPELRTHRCGIDEDEGFVKRLKEGTYLAHICEHIILAIQNNLGIDVHFGKAREIEGDDYYIIFQYQYENTAIECARFAVDIINSLINKNPINYEDRFEFVKEKLKEELLGPSTKSICDYAKSIGLPIIKLGNGDFYQIGYGKKAKIIEASISPNTRCVSVDIASDKLLTKELLKSQNIPVAEGNRISNIINLLKEAEDIGYPVVIKPQFGNKGNGVVLNIKSEMELLTAYRKLKSNFKDLMVEKYHKGKDFRVCVINNKVVAVALRRPPCIEGNGEDNILELINILNENPLRGEDHEKPLTKIKLDEEVLDSLRDQGKALMDVLDKGEKIYLRKNANLSTGGEAIDCTDKICQENIDICIRVAKILNLDICGIDICTNDISEPLINNGIVMEVNAAPGLRMHLNPSIGRPIDLGKEIVNMMYNDEPSNIPIIAVTGTNGKTTTTRLISHTLSRMGYCVGMTSSSGVFIDDKCIDKGDDTGFRSARTVLLNPDVNVAVLETARGGLIRNGLAYDLADVAVITNIREDHLGIDGVKSMKDLCYVKSLVGEAVKEDGYVVINADDCWSNTILNRIKAKKIFFTTKTLEESIEVKDLNSIYIYIQNKNIIIENEDKKYLLCNVDEVPITLNGNLEFNIENVLAATAALVGMKIDYCMIKNGITSYLLNSDKNSGRFNCYDVDGINVILDYGHNSDGYNAVLSSIKKINKGKLYGIVGIPGDRENTAVKDIGEISSKYLDYIIIKEDEDRRGRNKGEVAKLIEEGILNYNMNKRYEVILKEDEALLKALSMTEAGDTIIVFFENIDVLKNVINTYIKEKDMNEKYKFGTMS</sequence>
<comment type="pathway">
    <text evidence="2">Cell wall biogenesis; peptidoglycan biosynthesis.</text>
</comment>
<organism evidence="16">
    <name type="scientific">Clostridium tertium</name>
    <dbReference type="NCBI Taxonomy" id="1559"/>
    <lineage>
        <taxon>Bacteria</taxon>
        <taxon>Bacillati</taxon>
        <taxon>Bacillota</taxon>
        <taxon>Clostridia</taxon>
        <taxon>Eubacteriales</taxon>
        <taxon>Clostridiaceae</taxon>
        <taxon>Clostridium</taxon>
    </lineage>
</organism>
<feature type="domain" description="ATP-grasp" evidence="15">
    <location>
        <begin position="218"/>
        <end position="470"/>
    </location>
</feature>
<comment type="function">
    <text evidence="1">Catalyzes the ATP-dependent polymerization of arginine and aspartate to multi-L-arginyl-poly-L-aspartic acid (cyanophycin; a water-insoluble reserve polymer).</text>
</comment>
<keyword evidence="9 14" id="KW-0547">Nucleotide-binding</keyword>
<keyword evidence="10 14" id="KW-0067">ATP-binding</keyword>
<reference evidence="16" key="1">
    <citation type="submission" date="2019-11" db="EMBL/GenBank/DDBJ databases">
        <authorList>
            <person name="Feng L."/>
        </authorList>
    </citation>
    <scope>NUCLEOTIDE SEQUENCE</scope>
    <source>
        <strain evidence="16">CTertiumLFYP3</strain>
    </source>
</reference>
<evidence type="ECO:0000256" key="3">
    <source>
        <dbReference type="ARBA" id="ARBA00009060"/>
    </source>
</evidence>
<dbReference type="EC" id="6.3.2.30" evidence="5"/>
<evidence type="ECO:0000313" key="16">
    <source>
        <dbReference type="EMBL" id="VYU19588.1"/>
    </source>
</evidence>
<dbReference type="NCBIfam" id="NF010623">
    <property type="entry name" value="PRK14016.1"/>
    <property type="match status" value="1"/>
</dbReference>
<dbReference type="InterPro" id="IPR004101">
    <property type="entry name" value="Mur_ligase_C"/>
</dbReference>
<dbReference type="GO" id="GO:0071160">
    <property type="term" value="F:cyanophycin synthetase activity (L-aspartate-adding)"/>
    <property type="evidence" value="ECO:0007669"/>
    <property type="project" value="UniProtKB-EC"/>
</dbReference>
<dbReference type="InterPro" id="IPR013651">
    <property type="entry name" value="ATP-grasp_RimK-type"/>
</dbReference>
<evidence type="ECO:0000256" key="6">
    <source>
        <dbReference type="ARBA" id="ARBA00013005"/>
    </source>
</evidence>
<dbReference type="GO" id="GO:0071161">
    <property type="term" value="F:cyanophycin synthetase activity (L-arginine-adding)"/>
    <property type="evidence" value="ECO:0007669"/>
    <property type="project" value="UniProtKB-EC"/>
</dbReference>
<accession>A0A6N3CWW7</accession>
<name>A0A6N3CWW7_9CLOT</name>